<dbReference type="Proteomes" id="UP000239494">
    <property type="component" value="Unassembled WGS sequence"/>
</dbReference>
<dbReference type="EMBL" id="PVTF01000008">
    <property type="protein sequence ID" value="PRY38987.1"/>
    <property type="molecule type" value="Genomic_DNA"/>
</dbReference>
<dbReference type="AlphaFoldDB" id="A0A2T0SZZ6"/>
<proteinExistence type="predicted"/>
<protein>
    <recommendedName>
        <fullName evidence="3">MftR C-terminal domain-containing protein</fullName>
    </recommendedName>
</protein>
<evidence type="ECO:0008006" key="3">
    <source>
        <dbReference type="Google" id="ProtNLM"/>
    </source>
</evidence>
<accession>A0A2T0SZZ6</accession>
<comment type="caution">
    <text evidence="1">The sequence shown here is derived from an EMBL/GenBank/DDBJ whole genome shotgun (WGS) entry which is preliminary data.</text>
</comment>
<gene>
    <name evidence="1" type="ORF">CLV43_108387</name>
</gene>
<evidence type="ECO:0000313" key="2">
    <source>
        <dbReference type="Proteomes" id="UP000239494"/>
    </source>
</evidence>
<keyword evidence="2" id="KW-1185">Reference proteome</keyword>
<dbReference type="OrthoDB" id="4546154at2"/>
<sequence length="145" mass="15586">MSDAHSALVEQLVAVVRQRLLDPLEILLGVDQPADRVLAAAEDWGAQLLGEDQAAAVMCAARLIAALYPGDRFEPPVDWWGTPLGRVVARRAGYPGVDHVSYSVAGAMLGITRQGVHDLVTRGKLDRHVDGGVTTESIGHRMRSL</sequence>
<organism evidence="1 2">
    <name type="scientific">Umezawaea tangerina</name>
    <dbReference type="NCBI Taxonomy" id="84725"/>
    <lineage>
        <taxon>Bacteria</taxon>
        <taxon>Bacillati</taxon>
        <taxon>Actinomycetota</taxon>
        <taxon>Actinomycetes</taxon>
        <taxon>Pseudonocardiales</taxon>
        <taxon>Pseudonocardiaceae</taxon>
        <taxon>Umezawaea</taxon>
    </lineage>
</organism>
<name>A0A2T0SZZ6_9PSEU</name>
<evidence type="ECO:0000313" key="1">
    <source>
        <dbReference type="EMBL" id="PRY38987.1"/>
    </source>
</evidence>
<dbReference type="RefSeq" id="WP_106190384.1">
    <property type="nucleotide sequence ID" value="NZ_PVTF01000008.1"/>
</dbReference>
<reference evidence="1 2" key="1">
    <citation type="submission" date="2018-03" db="EMBL/GenBank/DDBJ databases">
        <title>Genomic Encyclopedia of Archaeal and Bacterial Type Strains, Phase II (KMG-II): from individual species to whole genera.</title>
        <authorList>
            <person name="Goeker M."/>
        </authorList>
    </citation>
    <scope>NUCLEOTIDE SEQUENCE [LARGE SCALE GENOMIC DNA]</scope>
    <source>
        <strain evidence="1 2">DSM 44720</strain>
    </source>
</reference>